<dbReference type="Proteomes" id="UP001302602">
    <property type="component" value="Unassembled WGS sequence"/>
</dbReference>
<proteinExistence type="predicted"/>
<dbReference type="RefSeq" id="XP_062649017.1">
    <property type="nucleotide sequence ID" value="XM_062786974.1"/>
</dbReference>
<dbReference type="GeneID" id="87823744"/>
<evidence type="ECO:0000313" key="3">
    <source>
        <dbReference type="Proteomes" id="UP001302602"/>
    </source>
</evidence>
<reference evidence="2" key="2">
    <citation type="submission" date="2023-05" db="EMBL/GenBank/DDBJ databases">
        <authorList>
            <consortium name="Lawrence Berkeley National Laboratory"/>
            <person name="Steindorff A."/>
            <person name="Hensen N."/>
            <person name="Bonometti L."/>
            <person name="Westerberg I."/>
            <person name="Brannstrom I.O."/>
            <person name="Guillou S."/>
            <person name="Cros-Aarteil S."/>
            <person name="Calhoun S."/>
            <person name="Haridas S."/>
            <person name="Kuo A."/>
            <person name="Mondo S."/>
            <person name="Pangilinan J."/>
            <person name="Riley R."/>
            <person name="Labutti K."/>
            <person name="Andreopoulos B."/>
            <person name="Lipzen A."/>
            <person name="Chen C."/>
            <person name="Yanf M."/>
            <person name="Daum C."/>
            <person name="Ng V."/>
            <person name="Clum A."/>
            <person name="Ohm R."/>
            <person name="Martin F."/>
            <person name="Silar P."/>
            <person name="Natvig D."/>
            <person name="Lalanne C."/>
            <person name="Gautier V."/>
            <person name="Ament-Velasquez S.L."/>
            <person name="Kruys A."/>
            <person name="Hutchinson M.I."/>
            <person name="Powell A.J."/>
            <person name="Barry K."/>
            <person name="Miller A.N."/>
            <person name="Grigoriev I.V."/>
            <person name="Debuchy R."/>
            <person name="Gladieux P."/>
            <person name="Thoren M.H."/>
            <person name="Johannesson H."/>
        </authorList>
    </citation>
    <scope>NUCLEOTIDE SEQUENCE</scope>
    <source>
        <strain evidence="2">CBS 731.68</strain>
    </source>
</reference>
<dbReference type="EMBL" id="MU853226">
    <property type="protein sequence ID" value="KAK4125246.1"/>
    <property type="molecule type" value="Genomic_DNA"/>
</dbReference>
<accession>A0AAN6U3P7</accession>
<dbReference type="AlphaFoldDB" id="A0AAN6U3P7"/>
<evidence type="ECO:0000313" key="2">
    <source>
        <dbReference type="EMBL" id="KAK4125246.1"/>
    </source>
</evidence>
<feature type="region of interest" description="Disordered" evidence="1">
    <location>
        <begin position="595"/>
        <end position="644"/>
    </location>
</feature>
<protein>
    <submittedName>
        <fullName evidence="2">Uncharacterized protein</fullName>
    </submittedName>
</protein>
<organism evidence="2 3">
    <name type="scientific">Parathielavia appendiculata</name>
    <dbReference type="NCBI Taxonomy" id="2587402"/>
    <lineage>
        <taxon>Eukaryota</taxon>
        <taxon>Fungi</taxon>
        <taxon>Dikarya</taxon>
        <taxon>Ascomycota</taxon>
        <taxon>Pezizomycotina</taxon>
        <taxon>Sordariomycetes</taxon>
        <taxon>Sordariomycetidae</taxon>
        <taxon>Sordariales</taxon>
        <taxon>Chaetomiaceae</taxon>
        <taxon>Parathielavia</taxon>
    </lineage>
</organism>
<keyword evidence="3" id="KW-1185">Reference proteome</keyword>
<reference evidence="2" key="1">
    <citation type="journal article" date="2023" name="Mol. Phylogenet. Evol.">
        <title>Genome-scale phylogeny and comparative genomics of the fungal order Sordariales.</title>
        <authorList>
            <person name="Hensen N."/>
            <person name="Bonometti L."/>
            <person name="Westerberg I."/>
            <person name="Brannstrom I.O."/>
            <person name="Guillou S."/>
            <person name="Cros-Aarteil S."/>
            <person name="Calhoun S."/>
            <person name="Haridas S."/>
            <person name="Kuo A."/>
            <person name="Mondo S."/>
            <person name="Pangilinan J."/>
            <person name="Riley R."/>
            <person name="LaButti K."/>
            <person name="Andreopoulos B."/>
            <person name="Lipzen A."/>
            <person name="Chen C."/>
            <person name="Yan M."/>
            <person name="Daum C."/>
            <person name="Ng V."/>
            <person name="Clum A."/>
            <person name="Steindorff A."/>
            <person name="Ohm R.A."/>
            <person name="Martin F."/>
            <person name="Silar P."/>
            <person name="Natvig D.O."/>
            <person name="Lalanne C."/>
            <person name="Gautier V."/>
            <person name="Ament-Velasquez S.L."/>
            <person name="Kruys A."/>
            <person name="Hutchinson M.I."/>
            <person name="Powell A.J."/>
            <person name="Barry K."/>
            <person name="Miller A.N."/>
            <person name="Grigoriev I.V."/>
            <person name="Debuchy R."/>
            <person name="Gladieux P."/>
            <person name="Hiltunen Thoren M."/>
            <person name="Johannesson H."/>
        </authorList>
    </citation>
    <scope>NUCLEOTIDE SEQUENCE</scope>
    <source>
        <strain evidence="2">CBS 731.68</strain>
    </source>
</reference>
<name>A0AAN6U3P7_9PEZI</name>
<gene>
    <name evidence="2" type="ORF">N657DRAFT_360689</name>
</gene>
<feature type="region of interest" description="Disordered" evidence="1">
    <location>
        <begin position="1"/>
        <end position="33"/>
    </location>
</feature>
<sequence>MAAPSNRSHTGRRGLGDRIPKPTTKIRYSPDLQLSDDHPCAPSTPFPIFTPSNAGPWSRRLPATAQEQPGHFPAWEHPPIQRQQYLTSPTTHANHGTSHSQLSRLSSRIYAVRTSDPADFAAPWESSIVPLLAELLRKHCSCDFAVDVHNFPERSSSAVPRLIYITLSGDADTRALEQIIRAELEMAVPERFHPVALEIWRGEVRKSQWWYVPLFLIEQPLQFRVLECQCAQLIHKIDTDLRGDAGTRDMVCPPRNVAYRDTPVIGMSIGPTQVPDAASLGGFVNVRSNLYAMSAFHPFEDAFKAYKLGVMHPAAPDIPLIVPSDPSARPYSIGSVARCAPPGTLRPSLSFQGGRFEEHLTMVEMDWCLIGPVPNGKNIVSVPSFRADRCVAVESTAAVEGNTEVYAMARTSGYSLGFTSDVPGLLEISGQLRREWTVRQYSPIGQSEDDRTSGRWQTLKQWVTSGIGVAGDSGAWLIRRSDNALMGLVWGRNHDCGDPLERVRLTYFTPIVDILADIREEYAEDQDVSLPVYSQGDLARGVETCGPQEIIGFDMSCDPWSMYAQQAVRRQQQVQVDLIQGHFVGDGVPSSWVILPPRQSDGGPALPNTRPRRRQQHGALGSSIPAADPLTTPPQVDGDGFLADPHSQDKLLLRGVGLSPGVDMPLPELTTATSIGTSSSMADKSSEMASAGNGVRIVGDLDIDEEITDVEAPIQAKASFALKYPGSSRLDRVPAQVGSQL</sequence>
<comment type="caution">
    <text evidence="2">The sequence shown here is derived from an EMBL/GenBank/DDBJ whole genome shotgun (WGS) entry which is preliminary data.</text>
</comment>
<evidence type="ECO:0000256" key="1">
    <source>
        <dbReference type="SAM" id="MobiDB-lite"/>
    </source>
</evidence>